<comment type="catalytic activity">
    <reaction evidence="1">
        <text>ATP + protein L-histidine = ADP + protein N-phospho-L-histidine.</text>
        <dbReference type="EC" id="2.7.13.3"/>
    </reaction>
</comment>
<comment type="caution">
    <text evidence="11">The sequence shown here is derived from an EMBL/GenBank/DDBJ whole genome shotgun (WGS) entry which is preliminary data.</text>
</comment>
<protein>
    <recommendedName>
        <fullName evidence="2">histidine kinase</fullName>
        <ecNumber evidence="2">2.7.13.3</ecNumber>
    </recommendedName>
</protein>
<name>A0ABP6T898_9ACTN</name>
<dbReference type="InterPro" id="IPR003594">
    <property type="entry name" value="HATPase_dom"/>
</dbReference>
<evidence type="ECO:0000313" key="12">
    <source>
        <dbReference type="Proteomes" id="UP001501676"/>
    </source>
</evidence>
<dbReference type="InterPro" id="IPR036890">
    <property type="entry name" value="HATPase_C_sf"/>
</dbReference>
<dbReference type="RefSeq" id="WP_345732318.1">
    <property type="nucleotide sequence ID" value="NZ_BAAAYN010000047.1"/>
</dbReference>
<organism evidence="11 12">
    <name type="scientific">Cryptosporangium minutisporangium</name>
    <dbReference type="NCBI Taxonomy" id="113569"/>
    <lineage>
        <taxon>Bacteria</taxon>
        <taxon>Bacillati</taxon>
        <taxon>Actinomycetota</taxon>
        <taxon>Actinomycetes</taxon>
        <taxon>Cryptosporangiales</taxon>
        <taxon>Cryptosporangiaceae</taxon>
        <taxon>Cryptosporangium</taxon>
    </lineage>
</organism>
<evidence type="ECO:0000256" key="2">
    <source>
        <dbReference type="ARBA" id="ARBA00012438"/>
    </source>
</evidence>
<keyword evidence="8" id="KW-0902">Two-component regulatory system</keyword>
<reference evidence="12" key="1">
    <citation type="journal article" date="2019" name="Int. J. Syst. Evol. Microbiol.">
        <title>The Global Catalogue of Microorganisms (GCM) 10K type strain sequencing project: providing services to taxonomists for standard genome sequencing and annotation.</title>
        <authorList>
            <consortium name="The Broad Institute Genomics Platform"/>
            <consortium name="The Broad Institute Genome Sequencing Center for Infectious Disease"/>
            <person name="Wu L."/>
            <person name="Ma J."/>
        </authorList>
    </citation>
    <scope>NUCLEOTIDE SEQUENCE [LARGE SCALE GENOMIC DNA]</scope>
    <source>
        <strain evidence="12">JCM 9458</strain>
    </source>
</reference>
<evidence type="ECO:0000256" key="4">
    <source>
        <dbReference type="ARBA" id="ARBA00022679"/>
    </source>
</evidence>
<keyword evidence="7" id="KW-0067">ATP-binding</keyword>
<keyword evidence="12" id="KW-1185">Reference proteome</keyword>
<dbReference type="Pfam" id="PF07730">
    <property type="entry name" value="HisKA_3"/>
    <property type="match status" value="1"/>
</dbReference>
<proteinExistence type="predicted"/>
<evidence type="ECO:0000256" key="3">
    <source>
        <dbReference type="ARBA" id="ARBA00022553"/>
    </source>
</evidence>
<keyword evidence="6 11" id="KW-0418">Kinase</keyword>
<evidence type="ECO:0000256" key="8">
    <source>
        <dbReference type="ARBA" id="ARBA00023012"/>
    </source>
</evidence>
<keyword evidence="4" id="KW-0808">Transferase</keyword>
<dbReference type="InterPro" id="IPR011712">
    <property type="entry name" value="Sig_transdc_His_kin_sub3_dim/P"/>
</dbReference>
<dbReference type="CDD" id="cd16917">
    <property type="entry name" value="HATPase_UhpB-NarQ-NarX-like"/>
    <property type="match status" value="1"/>
</dbReference>
<keyword evidence="9" id="KW-0812">Transmembrane</keyword>
<evidence type="ECO:0000259" key="10">
    <source>
        <dbReference type="SMART" id="SM00387"/>
    </source>
</evidence>
<dbReference type="EC" id="2.7.13.3" evidence="2"/>
<keyword evidence="9" id="KW-1133">Transmembrane helix</keyword>
<keyword evidence="9" id="KW-0472">Membrane</keyword>
<dbReference type="SUPFAM" id="SSF55874">
    <property type="entry name" value="ATPase domain of HSP90 chaperone/DNA topoisomerase II/histidine kinase"/>
    <property type="match status" value="1"/>
</dbReference>
<keyword evidence="5" id="KW-0547">Nucleotide-binding</keyword>
<keyword evidence="3" id="KW-0597">Phosphoprotein</keyword>
<dbReference type="Proteomes" id="UP001501676">
    <property type="component" value="Unassembled WGS sequence"/>
</dbReference>
<dbReference type="Pfam" id="PF02518">
    <property type="entry name" value="HATPase_c"/>
    <property type="match status" value="1"/>
</dbReference>
<accession>A0ABP6T898</accession>
<dbReference type="PANTHER" id="PTHR24421">
    <property type="entry name" value="NITRATE/NITRITE SENSOR PROTEIN NARX-RELATED"/>
    <property type="match status" value="1"/>
</dbReference>
<feature type="transmembrane region" description="Helical" evidence="9">
    <location>
        <begin position="12"/>
        <end position="37"/>
    </location>
</feature>
<sequence length="383" mass="40680">MKVLSGRLRPFVGVALGACTGMVALGYLVAAGGAWVLTGGRARERLGAGARALVRLDEERVTRAYGPVAIRVVTTARAWRYLAARVPVGLFGGLLYTLLAWGAATVVALVVGWFIGWPVDGIEPSPFNIAYLTGLGVVLAFLNFSGIMALARVDRWVAEHLLGPGHREAYERRIAELSTARAEVVVAVDAERRRIERDLHDGVQQRLVAVGMLLGRARRVEQGNNDRLAELLRQAHDEAADALVELREVSWRVFPAALDAGGLPVALETVAERSPVPVALTVELPEKGPAAMVSVAETVAYFVVSEAVTNAIKHAQASTVEVTVRQTGNDLRIVVRDDGVGGAEPSGGGLTGLSRRVSALDGRFRVESPQGGPTTIEAVLPCG</sequence>
<evidence type="ECO:0000256" key="5">
    <source>
        <dbReference type="ARBA" id="ARBA00022741"/>
    </source>
</evidence>
<feature type="transmembrane region" description="Helical" evidence="9">
    <location>
        <begin position="129"/>
        <end position="151"/>
    </location>
</feature>
<evidence type="ECO:0000313" key="11">
    <source>
        <dbReference type="EMBL" id="GAA3395220.1"/>
    </source>
</evidence>
<dbReference type="Gene3D" id="3.30.565.10">
    <property type="entry name" value="Histidine kinase-like ATPase, C-terminal domain"/>
    <property type="match status" value="1"/>
</dbReference>
<evidence type="ECO:0000256" key="1">
    <source>
        <dbReference type="ARBA" id="ARBA00000085"/>
    </source>
</evidence>
<dbReference type="Gene3D" id="1.20.5.1930">
    <property type="match status" value="1"/>
</dbReference>
<feature type="transmembrane region" description="Helical" evidence="9">
    <location>
        <begin position="90"/>
        <end position="117"/>
    </location>
</feature>
<evidence type="ECO:0000256" key="7">
    <source>
        <dbReference type="ARBA" id="ARBA00022840"/>
    </source>
</evidence>
<feature type="domain" description="Histidine kinase/HSP90-like ATPase" evidence="10">
    <location>
        <begin position="295"/>
        <end position="383"/>
    </location>
</feature>
<dbReference type="SMART" id="SM00387">
    <property type="entry name" value="HATPase_c"/>
    <property type="match status" value="1"/>
</dbReference>
<evidence type="ECO:0000256" key="6">
    <source>
        <dbReference type="ARBA" id="ARBA00022777"/>
    </source>
</evidence>
<dbReference type="PANTHER" id="PTHR24421:SF10">
    <property type="entry name" value="NITRATE_NITRITE SENSOR PROTEIN NARQ"/>
    <property type="match status" value="1"/>
</dbReference>
<dbReference type="InterPro" id="IPR050482">
    <property type="entry name" value="Sensor_HK_TwoCompSys"/>
</dbReference>
<gene>
    <name evidence="11" type="ORF">GCM10020369_67560</name>
</gene>
<evidence type="ECO:0000256" key="9">
    <source>
        <dbReference type="SAM" id="Phobius"/>
    </source>
</evidence>
<dbReference type="EMBL" id="BAAAYN010000047">
    <property type="protein sequence ID" value="GAA3395220.1"/>
    <property type="molecule type" value="Genomic_DNA"/>
</dbReference>
<dbReference type="GO" id="GO:0016301">
    <property type="term" value="F:kinase activity"/>
    <property type="evidence" value="ECO:0007669"/>
    <property type="project" value="UniProtKB-KW"/>
</dbReference>